<evidence type="ECO:0000313" key="6">
    <source>
        <dbReference type="EMBL" id="SHL78984.1"/>
    </source>
</evidence>
<evidence type="ECO:0000256" key="4">
    <source>
        <dbReference type="SAM" id="Phobius"/>
    </source>
</evidence>
<dbReference type="Gene3D" id="3.20.20.80">
    <property type="entry name" value="Glycosidases"/>
    <property type="match status" value="1"/>
</dbReference>
<reference evidence="6 7" key="1">
    <citation type="submission" date="2016-11" db="EMBL/GenBank/DDBJ databases">
        <authorList>
            <person name="Jaros S."/>
            <person name="Januszkiewicz K."/>
            <person name="Wedrychowicz H."/>
        </authorList>
    </citation>
    <scope>NUCLEOTIDE SEQUENCE [LARGE SCALE GENOMIC DNA]</scope>
    <source>
        <strain evidence="6 7">DSM 15929</strain>
    </source>
</reference>
<dbReference type="InterPro" id="IPR029070">
    <property type="entry name" value="Chitinase_insertion_sf"/>
</dbReference>
<name>A0A1M7DHI8_9FIRM</name>
<dbReference type="PANTHER" id="PTHR46652">
    <property type="entry name" value="LEUCINE-RICH REPEAT AND IQ DOMAIN-CONTAINING PROTEIN 1-RELATED"/>
    <property type="match status" value="1"/>
</dbReference>
<dbReference type="Proteomes" id="UP000184386">
    <property type="component" value="Unassembled WGS sequence"/>
</dbReference>
<dbReference type="Gene3D" id="3.80.10.10">
    <property type="entry name" value="Ribonuclease Inhibitor"/>
    <property type="match status" value="1"/>
</dbReference>
<sequence>MESNITDKKSTISKLAGRMFRLCICFIMMMVYTIQPLPAIAAENTPGNGSQAADSTAGTGNQKGGELHGFYPSNGAFSDKMQQYIDNLDSVSFAWSRIDGGDSGNLNTVKGKNGNYGFYYPQDYLQPIEYAKSKGKSIQLSVYMDGSDSMKLLPDANEQSAMVQAVMNAMQADITQGEGIYYDGVVIDFEGLRNKDGNQISTYFNQFLAKLKTQLDSIGKKLYVAVNPSLYYDGYDYSAILDAADRVIIMAHDYEPSEKLKKSQVEQYTGYDALEPINSLAPVPKLRQALEEMRQGAADASQLSKVWLQISFDTAQWQFDAANAQSWKTLPAGTLSRQGRVSPLYKAVKARVDNTDGYGQNITYGYNNELQSPYIQYYNTSDKSWNVMIYEDSTSISAKIELAKAYGLGGISLWSLANLPDYNDSTGLKFHLNGWNTIISEMSSYDTQPPESSKYVSFSDKAVEKAVREKLGKASGKLSLSEIQSIYRLKLPQGVKSLKDISRLTNLEYLDAGQLGIKDITALKSLTKLRVLYLQRNSISDISPLKKLTKLEVLSLNGNQIVSVNPLSSLKNLQKLYLRENKIKSITALKKLVNLKELYLKGNIISNYSPVKAVYSKTGFTCDFVIK</sequence>
<dbReference type="InterPro" id="IPR011583">
    <property type="entry name" value="Chitinase_II/V-like_cat"/>
</dbReference>
<proteinExistence type="predicted"/>
<dbReference type="SMART" id="SM00369">
    <property type="entry name" value="LRR_TYP"/>
    <property type="match status" value="3"/>
</dbReference>
<accession>A0A1M7DHI8</accession>
<dbReference type="GO" id="GO:0008061">
    <property type="term" value="F:chitin binding"/>
    <property type="evidence" value="ECO:0007669"/>
    <property type="project" value="InterPro"/>
</dbReference>
<dbReference type="InterPro" id="IPR003591">
    <property type="entry name" value="Leu-rich_rpt_typical-subtyp"/>
</dbReference>
<dbReference type="Pfam" id="PF12799">
    <property type="entry name" value="LRR_4"/>
    <property type="match status" value="2"/>
</dbReference>
<dbReference type="InterPro" id="IPR032675">
    <property type="entry name" value="LRR_dom_sf"/>
</dbReference>
<keyword evidence="7" id="KW-1185">Reference proteome</keyword>
<dbReference type="AlphaFoldDB" id="A0A1M7DHI8"/>
<dbReference type="SUPFAM" id="SSF52075">
    <property type="entry name" value="Outer arm dynein light chain 1"/>
    <property type="match status" value="1"/>
</dbReference>
<dbReference type="GO" id="GO:0005975">
    <property type="term" value="P:carbohydrate metabolic process"/>
    <property type="evidence" value="ECO:0007669"/>
    <property type="project" value="InterPro"/>
</dbReference>
<dbReference type="PROSITE" id="PS51910">
    <property type="entry name" value="GH18_2"/>
    <property type="match status" value="1"/>
</dbReference>
<dbReference type="Pfam" id="PF00704">
    <property type="entry name" value="Glyco_hydro_18"/>
    <property type="match status" value="1"/>
</dbReference>
<feature type="transmembrane region" description="Helical" evidence="4">
    <location>
        <begin position="20"/>
        <end position="41"/>
    </location>
</feature>
<keyword evidence="4" id="KW-1133">Transmembrane helix</keyword>
<feature type="region of interest" description="Disordered" evidence="3">
    <location>
        <begin position="45"/>
        <end position="65"/>
    </location>
</feature>
<evidence type="ECO:0000256" key="1">
    <source>
        <dbReference type="ARBA" id="ARBA00022614"/>
    </source>
</evidence>
<organism evidence="6 7">
    <name type="scientific">Anaerocolumna jejuensis DSM 15929</name>
    <dbReference type="NCBI Taxonomy" id="1121322"/>
    <lineage>
        <taxon>Bacteria</taxon>
        <taxon>Bacillati</taxon>
        <taxon>Bacillota</taxon>
        <taxon>Clostridia</taxon>
        <taxon>Lachnospirales</taxon>
        <taxon>Lachnospiraceae</taxon>
        <taxon>Anaerocolumna</taxon>
    </lineage>
</organism>
<keyword evidence="4" id="KW-0472">Membrane</keyword>
<dbReference type="InterPro" id="IPR001223">
    <property type="entry name" value="Glyco_hydro18_cat"/>
</dbReference>
<dbReference type="SUPFAM" id="SSF51445">
    <property type="entry name" value="(Trans)glycosidases"/>
    <property type="match status" value="1"/>
</dbReference>
<evidence type="ECO:0000256" key="2">
    <source>
        <dbReference type="ARBA" id="ARBA00022737"/>
    </source>
</evidence>
<dbReference type="InterPro" id="IPR001611">
    <property type="entry name" value="Leu-rich_rpt"/>
</dbReference>
<dbReference type="OrthoDB" id="9769314at2"/>
<dbReference type="STRING" id="1121322.SAMN02745136_05700"/>
<dbReference type="EMBL" id="FRAC01000055">
    <property type="protein sequence ID" value="SHL78984.1"/>
    <property type="molecule type" value="Genomic_DNA"/>
</dbReference>
<dbReference type="PANTHER" id="PTHR46652:SF3">
    <property type="entry name" value="LEUCINE-RICH REPEAT-CONTAINING PROTEIN 9"/>
    <property type="match status" value="1"/>
</dbReference>
<dbReference type="InterPro" id="IPR050836">
    <property type="entry name" value="SDS22/Internalin_LRR"/>
</dbReference>
<dbReference type="InterPro" id="IPR025875">
    <property type="entry name" value="Leu-rich_rpt_4"/>
</dbReference>
<dbReference type="RefSeq" id="WP_073280568.1">
    <property type="nucleotide sequence ID" value="NZ_FRAC01000055.1"/>
</dbReference>
<evidence type="ECO:0000256" key="3">
    <source>
        <dbReference type="SAM" id="MobiDB-lite"/>
    </source>
</evidence>
<protein>
    <submittedName>
        <fullName evidence="6">Internalin A</fullName>
    </submittedName>
</protein>
<dbReference type="PROSITE" id="PS51450">
    <property type="entry name" value="LRR"/>
    <property type="match status" value="3"/>
</dbReference>
<evidence type="ECO:0000259" key="5">
    <source>
        <dbReference type="PROSITE" id="PS51910"/>
    </source>
</evidence>
<evidence type="ECO:0000313" key="7">
    <source>
        <dbReference type="Proteomes" id="UP000184386"/>
    </source>
</evidence>
<dbReference type="Gene3D" id="3.10.50.10">
    <property type="match status" value="1"/>
</dbReference>
<dbReference type="SMART" id="SM00636">
    <property type="entry name" value="Glyco_18"/>
    <property type="match status" value="1"/>
</dbReference>
<dbReference type="SMART" id="SM00365">
    <property type="entry name" value="LRR_SD22"/>
    <property type="match status" value="5"/>
</dbReference>
<feature type="compositionally biased region" description="Polar residues" evidence="3">
    <location>
        <begin position="45"/>
        <end position="60"/>
    </location>
</feature>
<feature type="domain" description="GH18" evidence="5">
    <location>
        <begin position="65"/>
        <end position="435"/>
    </location>
</feature>
<keyword evidence="4" id="KW-0812">Transmembrane</keyword>
<dbReference type="InterPro" id="IPR017853">
    <property type="entry name" value="GH"/>
</dbReference>
<keyword evidence="1" id="KW-0433">Leucine-rich repeat</keyword>
<gene>
    <name evidence="6" type="ORF">SAMN02745136_05700</name>
</gene>
<keyword evidence="2" id="KW-0677">Repeat</keyword>